<dbReference type="Gene3D" id="3.40.50.300">
    <property type="entry name" value="P-loop containing nucleotide triphosphate hydrolases"/>
    <property type="match status" value="1"/>
</dbReference>
<feature type="binding site" evidence="9">
    <location>
        <position position="174"/>
    </location>
    <ligand>
        <name>GTP</name>
        <dbReference type="ChEBI" id="CHEBI:37565"/>
    </ligand>
</feature>
<evidence type="ECO:0000256" key="1">
    <source>
        <dbReference type="ARBA" id="ARBA00004496"/>
    </source>
</evidence>
<dbReference type="GO" id="GO:0003723">
    <property type="term" value="F:RNA binding"/>
    <property type="evidence" value="ECO:0007669"/>
    <property type="project" value="UniProtKB-KW"/>
</dbReference>
<organism evidence="11 12">
    <name type="scientific">Turicibacter bilis</name>
    <dbReference type="NCBI Taxonomy" id="2735723"/>
    <lineage>
        <taxon>Bacteria</taxon>
        <taxon>Bacillati</taxon>
        <taxon>Bacillota</taxon>
        <taxon>Erysipelotrichia</taxon>
        <taxon>Erysipelotrichales</taxon>
        <taxon>Turicibacteraceae</taxon>
        <taxon>Turicibacter</taxon>
    </lineage>
</organism>
<name>A0A9Q9CG19_9FIRM</name>
<evidence type="ECO:0000256" key="7">
    <source>
        <dbReference type="ARBA" id="ARBA00023134"/>
    </source>
</evidence>
<evidence type="ECO:0000256" key="6">
    <source>
        <dbReference type="ARBA" id="ARBA00022884"/>
    </source>
</evidence>
<evidence type="ECO:0000256" key="5">
    <source>
        <dbReference type="ARBA" id="ARBA00022801"/>
    </source>
</evidence>
<evidence type="ECO:0000256" key="2">
    <source>
        <dbReference type="ARBA" id="ARBA00014898"/>
    </source>
</evidence>
<comment type="function">
    <text evidence="8">Required for a late step of 50S ribosomal subunit assembly. Has GTPase activity.</text>
</comment>
<dbReference type="EMBL" id="CP071250">
    <property type="protein sequence ID" value="UUF07910.1"/>
    <property type="molecule type" value="Genomic_DNA"/>
</dbReference>
<dbReference type="FunFam" id="3.40.50.300:FF:000590">
    <property type="entry name" value="Ribosome biogenesis GTPase A"/>
    <property type="match status" value="1"/>
</dbReference>
<dbReference type="InterPro" id="IPR030378">
    <property type="entry name" value="G_CP_dom"/>
</dbReference>
<keyword evidence="4 8" id="KW-0547">Nucleotide-binding</keyword>
<evidence type="ECO:0000256" key="4">
    <source>
        <dbReference type="ARBA" id="ARBA00022741"/>
    </source>
</evidence>
<evidence type="ECO:0000256" key="9">
    <source>
        <dbReference type="PIRSR" id="PIRSR006230-1"/>
    </source>
</evidence>
<dbReference type="InterPro" id="IPR023179">
    <property type="entry name" value="GTP-bd_ortho_bundle_sf"/>
</dbReference>
<dbReference type="GO" id="GO:0005525">
    <property type="term" value="F:GTP binding"/>
    <property type="evidence" value="ECO:0007669"/>
    <property type="project" value="UniProtKB-KW"/>
</dbReference>
<dbReference type="GO" id="GO:0006412">
    <property type="term" value="P:translation"/>
    <property type="evidence" value="ECO:0007669"/>
    <property type="project" value="TreeGrafter"/>
</dbReference>
<evidence type="ECO:0000313" key="12">
    <source>
        <dbReference type="Proteomes" id="UP001058072"/>
    </source>
</evidence>
<reference evidence="11" key="1">
    <citation type="submission" date="2021-03" db="EMBL/GenBank/DDBJ databases">
        <title>Comparative Genomics and Metabolomics in the genus Turicibacter.</title>
        <authorList>
            <person name="Maki J."/>
            <person name="Looft T."/>
        </authorList>
    </citation>
    <scope>NUCLEOTIDE SEQUENCE</scope>
    <source>
        <strain evidence="11">ISU324</strain>
    </source>
</reference>
<dbReference type="Pfam" id="PF01926">
    <property type="entry name" value="MMR_HSR1"/>
    <property type="match status" value="1"/>
</dbReference>
<dbReference type="RefSeq" id="WP_055241476.1">
    <property type="nucleotide sequence ID" value="NZ_CP071250.1"/>
</dbReference>
<keyword evidence="3 8" id="KW-0963">Cytoplasm</keyword>
<evidence type="ECO:0000256" key="8">
    <source>
        <dbReference type="PIRNR" id="PIRNR006230"/>
    </source>
</evidence>
<dbReference type="Proteomes" id="UP001058072">
    <property type="component" value="Chromosome"/>
</dbReference>
<dbReference type="NCBIfam" id="TIGR03596">
    <property type="entry name" value="GTPase_YlqF"/>
    <property type="match status" value="1"/>
</dbReference>
<comment type="similarity">
    <text evidence="8">Belongs to the TRAFAC class YlqF/YawG GTPase family. MTG1 subfamily.</text>
</comment>
<dbReference type="InterPro" id="IPR016478">
    <property type="entry name" value="GTPase_MTG1"/>
</dbReference>
<dbReference type="FunFam" id="1.10.1580.10:FF:000003">
    <property type="entry name" value="Ribosome biogenesis GTPase A"/>
    <property type="match status" value="1"/>
</dbReference>
<dbReference type="GO" id="GO:0005737">
    <property type="term" value="C:cytoplasm"/>
    <property type="evidence" value="ECO:0007669"/>
    <property type="project" value="UniProtKB-SubCell"/>
</dbReference>
<keyword evidence="5" id="KW-0378">Hydrolase</keyword>
<dbReference type="PANTHER" id="PTHR45782:SF4">
    <property type="entry name" value="MITOCHONDRIAL RIBOSOME-ASSOCIATED GTPASE 1"/>
    <property type="match status" value="1"/>
</dbReference>
<dbReference type="PIRSF" id="PIRSF006230">
    <property type="entry name" value="MG442"/>
    <property type="match status" value="1"/>
</dbReference>
<dbReference type="InterPro" id="IPR019991">
    <property type="entry name" value="GTP-bd_ribosome_bgen"/>
</dbReference>
<dbReference type="AlphaFoldDB" id="A0A9Q9CG19"/>
<accession>A0A9Q9CG19</accession>
<gene>
    <name evidence="11" type="primary">ylqF</name>
    <name evidence="11" type="ORF">J0J70_09835</name>
</gene>
<dbReference type="Gene3D" id="1.10.1580.10">
    <property type="match status" value="1"/>
</dbReference>
<proteinExistence type="inferred from homology"/>
<evidence type="ECO:0000256" key="3">
    <source>
        <dbReference type="ARBA" id="ARBA00022490"/>
    </source>
</evidence>
<feature type="domain" description="CP-type G" evidence="10">
    <location>
        <begin position="14"/>
        <end position="178"/>
    </location>
</feature>
<keyword evidence="7 8" id="KW-0342">GTP-binding</keyword>
<evidence type="ECO:0000313" key="11">
    <source>
        <dbReference type="EMBL" id="UUF07910.1"/>
    </source>
</evidence>
<dbReference type="PROSITE" id="PS51721">
    <property type="entry name" value="G_CP"/>
    <property type="match status" value="1"/>
</dbReference>
<dbReference type="PANTHER" id="PTHR45782">
    <property type="entry name" value="MITOCHONDRIAL RIBOSOME-ASSOCIATED GTPASE 1"/>
    <property type="match status" value="1"/>
</dbReference>
<dbReference type="CDD" id="cd01856">
    <property type="entry name" value="YlqF"/>
    <property type="match status" value="1"/>
</dbReference>
<protein>
    <recommendedName>
        <fullName evidence="2 8">Ribosome biogenesis GTPase A</fullName>
    </recommendedName>
</protein>
<dbReference type="InterPro" id="IPR006073">
    <property type="entry name" value="GTP-bd"/>
</dbReference>
<comment type="subcellular location">
    <subcellularLocation>
        <location evidence="1 8">Cytoplasm</location>
    </subcellularLocation>
</comment>
<feature type="binding site" evidence="9">
    <location>
        <begin position="130"/>
        <end position="135"/>
    </location>
    <ligand>
        <name>GTP</name>
        <dbReference type="ChEBI" id="CHEBI:37565"/>
    </ligand>
</feature>
<evidence type="ECO:0000259" key="10">
    <source>
        <dbReference type="PROSITE" id="PS51721"/>
    </source>
</evidence>
<keyword evidence="6" id="KW-0694">RNA-binding</keyword>
<dbReference type="SUPFAM" id="SSF52540">
    <property type="entry name" value="P-loop containing nucleoside triphosphate hydrolases"/>
    <property type="match status" value="1"/>
</dbReference>
<dbReference type="InterPro" id="IPR027417">
    <property type="entry name" value="P-loop_NTPase"/>
</dbReference>
<sequence>MTVQWFPGHMAKARRQIQEKLQLVDIVYELLDARIPYSSSNPMMNEIIKHKPKLIILNKADIADPNVTQQWLNYFKQKGQPVITIDALHQNAIKQITEASKEILKEKFEKEKAKGLRPRPIRAMILGIPNVGKSTLTNNLAKRKAAQTGDRPGVTKAQQWIKVEKELELLDTPGVLWPKFEEKRVGYNLAVTGAIKDTILHLDDIILYALDYLIAHYPDRLVERYNLSGQFEDKVAVLDEIGQKRGFLQSGGYVDYDKVYEILLREIRSVKLGRLSFELPSDIPTSEEK</sequence>
<dbReference type="GO" id="GO:0003924">
    <property type="term" value="F:GTPase activity"/>
    <property type="evidence" value="ECO:0007669"/>
    <property type="project" value="TreeGrafter"/>
</dbReference>
<feature type="binding site" evidence="9">
    <location>
        <begin position="58"/>
        <end position="61"/>
    </location>
    <ligand>
        <name>GTP</name>
        <dbReference type="ChEBI" id="CHEBI:37565"/>
    </ligand>
</feature>